<dbReference type="EMBL" id="CM000832">
    <property type="protein sequence ID" value="EET06568.1"/>
    <property type="molecule type" value="Genomic_DNA"/>
</dbReference>
<name>A0A0E1W0A0_BURPE</name>
<dbReference type="HOGENOM" id="CLU_2380677_0_0_4"/>
<gene>
    <name evidence="1" type="ORF">BURPS1710A_2588</name>
</gene>
<reference evidence="2" key="1">
    <citation type="submission" date="2007-08" db="EMBL/GenBank/DDBJ databases">
        <title>Annotation of Burkholderia pseudomallei 1710a.</title>
        <authorList>
            <person name="Harkins D.M."/>
            <person name="DeShazer D."/>
            <person name="Woods D.E."/>
            <person name="Brinkac L.M."/>
            <person name="Brown K.A."/>
            <person name="Hung G.C."/>
            <person name="Tuanyok A."/>
            <person name="Zhang B."/>
            <person name="Nierman W.C."/>
        </authorList>
    </citation>
    <scope>NUCLEOTIDE SEQUENCE [LARGE SCALE GENOMIC DNA]</scope>
    <source>
        <strain evidence="2">1710a</strain>
    </source>
</reference>
<evidence type="ECO:0000313" key="2">
    <source>
        <dbReference type="Proteomes" id="UP000001812"/>
    </source>
</evidence>
<accession>A0A0E1W0A0</accession>
<evidence type="ECO:0000313" key="1">
    <source>
        <dbReference type="EMBL" id="EET06568.1"/>
    </source>
</evidence>
<organism evidence="1 2">
    <name type="scientific">Burkholderia pseudomallei 1710a</name>
    <dbReference type="NCBI Taxonomy" id="320371"/>
    <lineage>
        <taxon>Bacteria</taxon>
        <taxon>Pseudomonadati</taxon>
        <taxon>Pseudomonadota</taxon>
        <taxon>Betaproteobacteria</taxon>
        <taxon>Burkholderiales</taxon>
        <taxon>Burkholderiaceae</taxon>
        <taxon>Burkholderia</taxon>
        <taxon>pseudomallei group</taxon>
    </lineage>
</organism>
<protein>
    <submittedName>
        <fullName evidence="1">Uncharacterized protein</fullName>
    </submittedName>
</protein>
<dbReference type="Proteomes" id="UP000001812">
    <property type="component" value="Chromosome I"/>
</dbReference>
<reference evidence="1 2" key="2">
    <citation type="submission" date="2009-05" db="EMBL/GenBank/DDBJ databases">
        <authorList>
            <person name="Harkins D.M."/>
            <person name="DeShazer D."/>
            <person name="Woods D.E."/>
            <person name="Brinkac L.M."/>
            <person name="Brown K.A."/>
            <person name="Hung G.C."/>
            <person name="Tuanyok A."/>
            <person name="Zhang B."/>
            <person name="Nierman W.C."/>
        </authorList>
    </citation>
    <scope>NUCLEOTIDE SEQUENCE [LARGE SCALE GENOMIC DNA]</scope>
    <source>
        <strain evidence="1 2">1710a</strain>
    </source>
</reference>
<sequence>MASGVSGNEPTARAFPKPTLEFTARSPGTAVEVKARRRDAYRMDVLRHALLHRMRERTGLGGRVIRLGVALAQLSTSCNVSTAAHRESGAAGTR</sequence>
<dbReference type="AlphaFoldDB" id="A0A0E1W0A0"/>
<proteinExistence type="predicted"/>